<gene>
    <name evidence="2" type="ORF">QF206_00775</name>
</gene>
<reference evidence="2 3" key="1">
    <citation type="submission" date="2023-04" db="EMBL/GenBank/DDBJ databases">
        <title>Klugiella caeni sp. nov. isolated from the sludge of biochemical tank.</title>
        <authorList>
            <person name="Geng K."/>
        </authorList>
    </citation>
    <scope>NUCLEOTIDE SEQUENCE [LARGE SCALE GENOMIC DNA]</scope>
    <source>
        <strain evidence="2 3">YN-L-19</strain>
    </source>
</reference>
<evidence type="ECO:0000313" key="2">
    <source>
        <dbReference type="EMBL" id="MDI2097501.1"/>
    </source>
</evidence>
<dbReference type="RefSeq" id="WP_281487294.1">
    <property type="nucleotide sequence ID" value="NZ_JASATX010000001.1"/>
</dbReference>
<feature type="compositionally biased region" description="Polar residues" evidence="1">
    <location>
        <begin position="30"/>
        <end position="60"/>
    </location>
</feature>
<evidence type="ECO:0000313" key="3">
    <source>
        <dbReference type="Proteomes" id="UP001321506"/>
    </source>
</evidence>
<accession>A0AAW6T318</accession>
<comment type="caution">
    <text evidence="2">The sequence shown here is derived from an EMBL/GenBank/DDBJ whole genome shotgun (WGS) entry which is preliminary data.</text>
</comment>
<proteinExistence type="predicted"/>
<name>A0AAW6T318_9MICO</name>
<keyword evidence="3" id="KW-1185">Reference proteome</keyword>
<dbReference type="Proteomes" id="UP001321506">
    <property type="component" value="Unassembled WGS sequence"/>
</dbReference>
<dbReference type="EMBL" id="JASATX010000001">
    <property type="protein sequence ID" value="MDI2097501.1"/>
    <property type="molecule type" value="Genomic_DNA"/>
</dbReference>
<dbReference type="AlphaFoldDB" id="A0AAW6T318"/>
<sequence length="60" mass="5998">MPWPDAVAGCRGGDFSAVSPALSAPRHQLSGISSAASAQRHQLSGISSAASAQRHPLSTG</sequence>
<organism evidence="2 3">
    <name type="scientific">Ruicaihuangia caeni</name>
    <dbReference type="NCBI Taxonomy" id="3042517"/>
    <lineage>
        <taxon>Bacteria</taxon>
        <taxon>Bacillati</taxon>
        <taxon>Actinomycetota</taxon>
        <taxon>Actinomycetes</taxon>
        <taxon>Micrococcales</taxon>
        <taxon>Microbacteriaceae</taxon>
        <taxon>Ruicaihuangia</taxon>
    </lineage>
</organism>
<feature type="region of interest" description="Disordered" evidence="1">
    <location>
        <begin position="29"/>
        <end position="60"/>
    </location>
</feature>
<protein>
    <submittedName>
        <fullName evidence="2">Uncharacterized protein</fullName>
    </submittedName>
</protein>
<evidence type="ECO:0000256" key="1">
    <source>
        <dbReference type="SAM" id="MobiDB-lite"/>
    </source>
</evidence>